<name>A0A5C5YEN3_9BACT</name>
<dbReference type="Proteomes" id="UP000318053">
    <property type="component" value="Unassembled WGS sequence"/>
</dbReference>
<dbReference type="EMBL" id="SJPK01000003">
    <property type="protein sequence ID" value="TWT73293.1"/>
    <property type="molecule type" value="Genomic_DNA"/>
</dbReference>
<proteinExistence type="predicted"/>
<comment type="caution">
    <text evidence="2">The sequence shown here is derived from an EMBL/GenBank/DDBJ whole genome shotgun (WGS) entry which is preliminary data.</text>
</comment>
<organism evidence="2 3">
    <name type="scientific">Allorhodopirellula solitaria</name>
    <dbReference type="NCBI Taxonomy" id="2527987"/>
    <lineage>
        <taxon>Bacteria</taxon>
        <taxon>Pseudomonadati</taxon>
        <taxon>Planctomycetota</taxon>
        <taxon>Planctomycetia</taxon>
        <taxon>Pirellulales</taxon>
        <taxon>Pirellulaceae</taxon>
        <taxon>Allorhodopirellula</taxon>
    </lineage>
</organism>
<evidence type="ECO:0000313" key="3">
    <source>
        <dbReference type="Proteomes" id="UP000318053"/>
    </source>
</evidence>
<gene>
    <name evidence="2" type="ORF">CA85_17610</name>
</gene>
<protein>
    <submittedName>
        <fullName evidence="2">Uncharacterized protein</fullName>
    </submittedName>
</protein>
<keyword evidence="1" id="KW-0175">Coiled coil</keyword>
<keyword evidence="3" id="KW-1185">Reference proteome</keyword>
<evidence type="ECO:0000256" key="1">
    <source>
        <dbReference type="SAM" id="Coils"/>
    </source>
</evidence>
<sequence length="129" mass="14721">MSGNRPTLSKMTPEQRCRFIGGRNARAARRRCLAELRRVEVARRLKSVNVGVRGWKAELCRELGIHRDTLNNDLREIAKAANEARQAKVDARQALASEYARKLESSINPDPLYQAMRRRGTPPTQHFVL</sequence>
<evidence type="ECO:0000313" key="2">
    <source>
        <dbReference type="EMBL" id="TWT73293.1"/>
    </source>
</evidence>
<feature type="coiled-coil region" evidence="1">
    <location>
        <begin position="67"/>
        <end position="94"/>
    </location>
</feature>
<dbReference type="AlphaFoldDB" id="A0A5C5YEN3"/>
<reference evidence="2 3" key="1">
    <citation type="submission" date="2019-02" db="EMBL/GenBank/DDBJ databases">
        <title>Deep-cultivation of Planctomycetes and their phenomic and genomic characterization uncovers novel biology.</title>
        <authorList>
            <person name="Wiegand S."/>
            <person name="Jogler M."/>
            <person name="Boedeker C."/>
            <person name="Pinto D."/>
            <person name="Vollmers J."/>
            <person name="Rivas-Marin E."/>
            <person name="Kohn T."/>
            <person name="Peeters S.H."/>
            <person name="Heuer A."/>
            <person name="Rast P."/>
            <person name="Oberbeckmann S."/>
            <person name="Bunk B."/>
            <person name="Jeske O."/>
            <person name="Meyerdierks A."/>
            <person name="Storesund J.E."/>
            <person name="Kallscheuer N."/>
            <person name="Luecker S."/>
            <person name="Lage O.M."/>
            <person name="Pohl T."/>
            <person name="Merkel B.J."/>
            <person name="Hornburger P."/>
            <person name="Mueller R.-W."/>
            <person name="Bruemmer F."/>
            <person name="Labrenz M."/>
            <person name="Spormann A.M."/>
            <person name="Op Den Camp H."/>
            <person name="Overmann J."/>
            <person name="Amann R."/>
            <person name="Jetten M.S.M."/>
            <person name="Mascher T."/>
            <person name="Medema M.H."/>
            <person name="Devos D.P."/>
            <person name="Kaster A.-K."/>
            <person name="Ovreas L."/>
            <person name="Rohde M."/>
            <person name="Galperin M.Y."/>
            <person name="Jogler C."/>
        </authorList>
    </citation>
    <scope>NUCLEOTIDE SEQUENCE [LARGE SCALE GENOMIC DNA]</scope>
    <source>
        <strain evidence="2 3">CA85</strain>
    </source>
</reference>
<accession>A0A5C5YEN3</accession>